<evidence type="ECO:0000256" key="3">
    <source>
        <dbReference type="PROSITE-ProRule" id="PRU00284"/>
    </source>
</evidence>
<dbReference type="PROSITE" id="PS50111">
    <property type="entry name" value="CHEMOTAXIS_TRANSDUC_2"/>
    <property type="match status" value="1"/>
</dbReference>
<evidence type="ECO:0000256" key="5">
    <source>
        <dbReference type="SAM" id="Phobius"/>
    </source>
</evidence>
<gene>
    <name evidence="8" type="ORF">ACFO5I_04325</name>
</gene>
<dbReference type="SUPFAM" id="SSF58104">
    <property type="entry name" value="Methyl-accepting chemotaxis protein (MCP) signaling domain"/>
    <property type="match status" value="1"/>
</dbReference>
<dbReference type="CDD" id="cd06225">
    <property type="entry name" value="HAMP"/>
    <property type="match status" value="1"/>
</dbReference>
<feature type="transmembrane region" description="Helical" evidence="5">
    <location>
        <begin position="15"/>
        <end position="36"/>
    </location>
</feature>
<dbReference type="InterPro" id="IPR003660">
    <property type="entry name" value="HAMP_dom"/>
</dbReference>
<dbReference type="RefSeq" id="WP_204654230.1">
    <property type="nucleotide sequence ID" value="NZ_JAFBFD010000022.1"/>
</dbReference>
<evidence type="ECO:0000256" key="1">
    <source>
        <dbReference type="ARBA" id="ARBA00023224"/>
    </source>
</evidence>
<name>A0ABV9MW93_9ENTE</name>
<comment type="caution">
    <text evidence="8">The sequence shown here is derived from an EMBL/GenBank/DDBJ whole genome shotgun (WGS) entry which is preliminary data.</text>
</comment>
<dbReference type="InterPro" id="IPR004089">
    <property type="entry name" value="MCPsignal_dom"/>
</dbReference>
<feature type="coiled-coil region" evidence="4">
    <location>
        <begin position="534"/>
        <end position="561"/>
    </location>
</feature>
<sequence length="565" mass="62143">MGKIFVFKSVKAKMLMGFSIVLSLIFFISAYIFFILSASNGTVNNVLNKELPLLIADEQLVINLHSRVSSARAYVLSNNPKDKEQFMLDSEAAEVIQNQISALNTSEEFTKLKEDTIDWRNAVINQVFSEMNNNNVTLASENLLKLETQVQDLITRYNDTAVNRENHIIDLEKNILRDGKTTLIVMSTTSIIVIILGIGVALLTARSIVTPLQVVTKRMGFIAQGKLNLPELENPYRDEIGQLIDSTNQMTASTRHLLNEINQVSHTVTHQSDDLTHSSIEVTQASEQVATITEELASGAELLARNASNLTNTMLSFTEKINEANTEGQYIQNSFHEILTLTQQGIDLMNASTKQMSFIDEVVHASVDRVSKLNKDTEEISQLVSVIQEVATQTNLLALNAAIEAARAGEHGKGFAVVAEEVRSLAEQSSKHVVNITEIVGRIQNETSNVSDSLKESYTEVENGSNQIQSTNQTFSYITQAVTEMVERINHVSDNLTNISNDTSIINESVEEIAATAQESAASVEETSASTEQTNAAMQEVAASSEELAKLAEQLNALVNQFEIA</sequence>
<comment type="similarity">
    <text evidence="2">Belongs to the methyl-accepting chemotaxis (MCP) protein family.</text>
</comment>
<feature type="domain" description="HAMP" evidence="7">
    <location>
        <begin position="206"/>
        <end position="259"/>
    </location>
</feature>
<dbReference type="Pfam" id="PF00015">
    <property type="entry name" value="MCPsignal"/>
    <property type="match status" value="1"/>
</dbReference>
<keyword evidence="5" id="KW-1133">Transmembrane helix</keyword>
<evidence type="ECO:0000259" key="6">
    <source>
        <dbReference type="PROSITE" id="PS50111"/>
    </source>
</evidence>
<keyword evidence="5" id="KW-0472">Membrane</keyword>
<dbReference type="EMBL" id="JBHSGS010000022">
    <property type="protein sequence ID" value="MFC4718953.1"/>
    <property type="molecule type" value="Genomic_DNA"/>
</dbReference>
<feature type="transmembrane region" description="Helical" evidence="5">
    <location>
        <begin position="183"/>
        <end position="203"/>
    </location>
</feature>
<evidence type="ECO:0000259" key="7">
    <source>
        <dbReference type="PROSITE" id="PS50885"/>
    </source>
</evidence>
<dbReference type="SMART" id="SM00283">
    <property type="entry name" value="MA"/>
    <property type="match status" value="1"/>
</dbReference>
<dbReference type="PANTHER" id="PTHR32089:SF112">
    <property type="entry name" value="LYSOZYME-LIKE PROTEIN-RELATED"/>
    <property type="match status" value="1"/>
</dbReference>
<dbReference type="PROSITE" id="PS50885">
    <property type="entry name" value="HAMP"/>
    <property type="match status" value="1"/>
</dbReference>
<proteinExistence type="inferred from homology"/>
<keyword evidence="5" id="KW-0812">Transmembrane</keyword>
<dbReference type="Proteomes" id="UP001595969">
    <property type="component" value="Unassembled WGS sequence"/>
</dbReference>
<keyword evidence="4" id="KW-0175">Coiled coil</keyword>
<evidence type="ECO:0000313" key="8">
    <source>
        <dbReference type="EMBL" id="MFC4718953.1"/>
    </source>
</evidence>
<dbReference type="Gene3D" id="1.10.287.950">
    <property type="entry name" value="Methyl-accepting chemotaxis protein"/>
    <property type="match status" value="1"/>
</dbReference>
<dbReference type="PANTHER" id="PTHR32089">
    <property type="entry name" value="METHYL-ACCEPTING CHEMOTAXIS PROTEIN MCPB"/>
    <property type="match status" value="1"/>
</dbReference>
<reference evidence="9" key="1">
    <citation type="journal article" date="2019" name="Int. J. Syst. Evol. Microbiol.">
        <title>The Global Catalogue of Microorganisms (GCM) 10K type strain sequencing project: providing services to taxonomists for standard genome sequencing and annotation.</title>
        <authorList>
            <consortium name="The Broad Institute Genomics Platform"/>
            <consortium name="The Broad Institute Genome Sequencing Center for Infectious Disease"/>
            <person name="Wu L."/>
            <person name="Ma J."/>
        </authorList>
    </citation>
    <scope>NUCLEOTIDE SEQUENCE [LARGE SCALE GENOMIC DNA]</scope>
    <source>
        <strain evidence="9">CGMCC 1.19032</strain>
    </source>
</reference>
<accession>A0ABV9MW93</accession>
<evidence type="ECO:0000256" key="2">
    <source>
        <dbReference type="ARBA" id="ARBA00029447"/>
    </source>
</evidence>
<evidence type="ECO:0000313" key="9">
    <source>
        <dbReference type="Proteomes" id="UP001595969"/>
    </source>
</evidence>
<organism evidence="8 9">
    <name type="scientific">Enterococcus lemanii</name>
    <dbReference type="NCBI Taxonomy" id="1159752"/>
    <lineage>
        <taxon>Bacteria</taxon>
        <taxon>Bacillati</taxon>
        <taxon>Bacillota</taxon>
        <taxon>Bacilli</taxon>
        <taxon>Lactobacillales</taxon>
        <taxon>Enterococcaceae</taxon>
        <taxon>Enterococcus</taxon>
    </lineage>
</organism>
<evidence type="ECO:0000256" key="4">
    <source>
        <dbReference type="SAM" id="Coils"/>
    </source>
</evidence>
<keyword evidence="9" id="KW-1185">Reference proteome</keyword>
<dbReference type="Pfam" id="PF00672">
    <property type="entry name" value="HAMP"/>
    <property type="match status" value="1"/>
</dbReference>
<keyword evidence="1 3" id="KW-0807">Transducer</keyword>
<protein>
    <submittedName>
        <fullName evidence="8">Methyl-accepting chemotaxis protein</fullName>
    </submittedName>
</protein>
<feature type="domain" description="Methyl-accepting transducer" evidence="6">
    <location>
        <begin position="278"/>
        <end position="528"/>
    </location>
</feature>